<comment type="caution">
    <text evidence="1">The sequence shown here is derived from an EMBL/GenBank/DDBJ whole genome shotgun (WGS) entry which is preliminary data.</text>
</comment>
<dbReference type="Proteomes" id="UP000474228">
    <property type="component" value="Unassembled WGS sequence"/>
</dbReference>
<gene>
    <name evidence="1" type="ORF">GM539_13590</name>
</gene>
<accession>A0A6G2D6D4</accession>
<dbReference type="AlphaFoldDB" id="A0A6G2D6D4"/>
<evidence type="ECO:0000313" key="1">
    <source>
        <dbReference type="EMBL" id="MTV64363.1"/>
    </source>
</evidence>
<name>A0A6G2D6D4_STREE</name>
<organism evidence="1 2">
    <name type="scientific">Streptococcus pneumoniae</name>
    <dbReference type="NCBI Taxonomy" id="1313"/>
    <lineage>
        <taxon>Bacteria</taxon>
        <taxon>Bacillati</taxon>
        <taxon>Bacillota</taxon>
        <taxon>Bacilli</taxon>
        <taxon>Lactobacillales</taxon>
        <taxon>Streptococcaceae</taxon>
        <taxon>Streptococcus</taxon>
    </lineage>
</organism>
<dbReference type="EMBL" id="WNHJ01000636">
    <property type="protein sequence ID" value="MTV64363.1"/>
    <property type="molecule type" value="Genomic_DNA"/>
</dbReference>
<reference evidence="1 2" key="1">
    <citation type="submission" date="2019-11" db="EMBL/GenBank/DDBJ databases">
        <title>Growth characteristics of pneumococcus vary with the chemical composition of the capsule and with environmental conditions.</title>
        <authorList>
            <person name="Tothpal A."/>
            <person name="Desobry K."/>
            <person name="Joshi S."/>
            <person name="Wyllie A.L."/>
            <person name="Weinberger D.M."/>
        </authorList>
    </citation>
    <scope>NUCLEOTIDE SEQUENCE [LARGE SCALE GENOMIC DNA]</scope>
    <source>
        <strain evidence="2">pnumococcus22F</strain>
    </source>
</reference>
<protein>
    <submittedName>
        <fullName evidence="1">Uncharacterized protein</fullName>
    </submittedName>
</protein>
<evidence type="ECO:0000313" key="2">
    <source>
        <dbReference type="Proteomes" id="UP000474228"/>
    </source>
</evidence>
<proteinExistence type="predicted"/>
<sequence>MTTEPCTAEQRDAIRIAALARVHYIRWIADKLLATEDRLIRVEAAKLLHELTEAK</sequence>